<evidence type="ECO:0000256" key="1">
    <source>
        <dbReference type="ARBA" id="ARBA00009508"/>
    </source>
</evidence>
<dbReference type="Proteomes" id="UP000018087">
    <property type="component" value="Unassembled WGS sequence"/>
</dbReference>
<reference evidence="4" key="1">
    <citation type="journal article" date="2014" name="Genome Announc.">
        <title>Genome sequence of the pathogenic fungus Sporothrix schenckii (ATCC 58251).</title>
        <authorList>
            <person name="Cuomo C.A."/>
            <person name="Rodriguez-Del Valle N."/>
            <person name="Perez-Sanchez L."/>
            <person name="Abouelleil A."/>
            <person name="Goldberg J."/>
            <person name="Young S."/>
            <person name="Zeng Q."/>
            <person name="Birren B.W."/>
        </authorList>
    </citation>
    <scope>NUCLEOTIDE SEQUENCE [LARGE SCALE GENOMIC DNA]</scope>
    <source>
        <strain evidence="4">ATCC 58251 / de Perez 2211183</strain>
    </source>
</reference>
<dbReference type="PANTHER" id="PTHR21024:SF0">
    <property type="entry name" value="ELECTRON TRANSFER FLAVOPROTEIN REGULATORY FACTOR 1"/>
    <property type="match status" value="1"/>
</dbReference>
<evidence type="ECO:0000313" key="3">
    <source>
        <dbReference type="EMBL" id="ERT00584.1"/>
    </source>
</evidence>
<dbReference type="InterPro" id="IPR008011">
    <property type="entry name" value="Complex1_LYR_dom"/>
</dbReference>
<keyword evidence="4" id="KW-1185">Reference proteome</keyword>
<gene>
    <name evidence="3" type="ORF">HMPREF1624_01810</name>
</gene>
<dbReference type="AlphaFoldDB" id="U7PY55"/>
<dbReference type="GO" id="GO:0090324">
    <property type="term" value="P:negative regulation of oxidative phosphorylation"/>
    <property type="evidence" value="ECO:0007669"/>
    <property type="project" value="InterPro"/>
</dbReference>
<accession>U7PY55</accession>
<name>U7PY55_SPOS1</name>
<dbReference type="eggNOG" id="ENOG502S4S4">
    <property type="taxonomic scope" value="Eukaryota"/>
</dbReference>
<dbReference type="HOGENOM" id="CLU_141157_3_0_1"/>
<evidence type="ECO:0000259" key="2">
    <source>
        <dbReference type="Pfam" id="PF05347"/>
    </source>
</evidence>
<evidence type="ECO:0000313" key="4">
    <source>
        <dbReference type="Proteomes" id="UP000018087"/>
    </source>
</evidence>
<dbReference type="GO" id="GO:0005739">
    <property type="term" value="C:mitochondrion"/>
    <property type="evidence" value="ECO:0007669"/>
    <property type="project" value="TreeGrafter"/>
</dbReference>
<feature type="domain" description="Complex 1 LYR protein" evidence="2">
    <location>
        <begin position="11"/>
        <end position="63"/>
    </location>
</feature>
<protein>
    <recommendedName>
        <fullName evidence="2">Complex 1 LYR protein domain-containing protein</fullName>
    </recommendedName>
</protein>
<dbReference type="CDD" id="cd20265">
    <property type="entry name" value="Complex1_LYR_ETFRF1_LYRM5"/>
    <property type="match status" value="1"/>
</dbReference>
<dbReference type="OrthoDB" id="10258445at2759"/>
<dbReference type="InterPro" id="IPR045296">
    <property type="entry name" value="Complex1_LYR_ETFRF1_LYRM5"/>
</dbReference>
<organism evidence="3 4">
    <name type="scientific">Sporothrix schenckii (strain ATCC 58251 / de Perez 2211183)</name>
    <name type="common">Rose-picker's disease fungus</name>
    <dbReference type="NCBI Taxonomy" id="1391915"/>
    <lineage>
        <taxon>Eukaryota</taxon>
        <taxon>Fungi</taxon>
        <taxon>Dikarya</taxon>
        <taxon>Ascomycota</taxon>
        <taxon>Pezizomycotina</taxon>
        <taxon>Sordariomycetes</taxon>
        <taxon>Sordariomycetidae</taxon>
        <taxon>Ophiostomatales</taxon>
        <taxon>Ophiostomataceae</taxon>
        <taxon>Sporothrix</taxon>
    </lineage>
</organism>
<dbReference type="STRING" id="1391915.U7PY55"/>
<dbReference type="PANTHER" id="PTHR21024">
    <property type="entry name" value="GROWTH HORMONE-INDUCIBLE SOLUBLE PROTEIN-RELATED"/>
    <property type="match status" value="1"/>
</dbReference>
<dbReference type="InterPro" id="IPR052000">
    <property type="entry name" value="ETFRF1"/>
</dbReference>
<proteinExistence type="inferred from homology"/>
<dbReference type="GO" id="GO:0022904">
    <property type="term" value="P:respiratory electron transport chain"/>
    <property type="evidence" value="ECO:0007669"/>
    <property type="project" value="TreeGrafter"/>
</dbReference>
<dbReference type="Pfam" id="PF05347">
    <property type="entry name" value="Complex1_LYR"/>
    <property type="match status" value="1"/>
</dbReference>
<dbReference type="EMBL" id="KI440843">
    <property type="protein sequence ID" value="ERT00584.1"/>
    <property type="molecule type" value="Genomic_DNA"/>
</dbReference>
<comment type="similarity">
    <text evidence="1">Belongs to the complex I LYR family.</text>
</comment>
<sequence length="71" mass="8254">MPSPVNAELRKQVINIYKELLNLGKDYPQGHEYFRRRLHTAFSANSALRDDDAIRRAIARAQFVQKEIEAL</sequence>